<reference evidence="1" key="1">
    <citation type="submission" date="2014-11" db="EMBL/GenBank/DDBJ databases">
        <authorList>
            <person name="Amaro Gonzalez C."/>
        </authorList>
    </citation>
    <scope>NUCLEOTIDE SEQUENCE</scope>
</reference>
<dbReference type="EMBL" id="GBXM01082774">
    <property type="protein sequence ID" value="JAH25803.1"/>
    <property type="molecule type" value="Transcribed_RNA"/>
</dbReference>
<reference evidence="1" key="2">
    <citation type="journal article" date="2015" name="Fish Shellfish Immunol.">
        <title>Early steps in the European eel (Anguilla anguilla)-Vibrio vulnificus interaction in the gills: Role of the RtxA13 toxin.</title>
        <authorList>
            <person name="Callol A."/>
            <person name="Pajuelo D."/>
            <person name="Ebbesson L."/>
            <person name="Teles M."/>
            <person name="MacKenzie S."/>
            <person name="Amaro C."/>
        </authorList>
    </citation>
    <scope>NUCLEOTIDE SEQUENCE</scope>
</reference>
<protein>
    <submittedName>
        <fullName evidence="1">Uncharacterized protein</fullName>
    </submittedName>
</protein>
<accession>A0A0E9RBV2</accession>
<evidence type="ECO:0000313" key="1">
    <source>
        <dbReference type="EMBL" id="JAH25803.1"/>
    </source>
</evidence>
<organism evidence="1">
    <name type="scientific">Anguilla anguilla</name>
    <name type="common">European freshwater eel</name>
    <name type="synonym">Muraena anguilla</name>
    <dbReference type="NCBI Taxonomy" id="7936"/>
    <lineage>
        <taxon>Eukaryota</taxon>
        <taxon>Metazoa</taxon>
        <taxon>Chordata</taxon>
        <taxon>Craniata</taxon>
        <taxon>Vertebrata</taxon>
        <taxon>Euteleostomi</taxon>
        <taxon>Actinopterygii</taxon>
        <taxon>Neopterygii</taxon>
        <taxon>Teleostei</taxon>
        <taxon>Anguilliformes</taxon>
        <taxon>Anguillidae</taxon>
        <taxon>Anguilla</taxon>
    </lineage>
</organism>
<proteinExistence type="predicted"/>
<sequence>MRSSRMSHSLLHTQVTSND</sequence>
<dbReference type="AlphaFoldDB" id="A0A0E9RBV2"/>
<name>A0A0E9RBV2_ANGAN</name>